<dbReference type="RefSeq" id="WP_310772266.1">
    <property type="nucleotide sequence ID" value="NZ_CP134050.1"/>
</dbReference>
<organism evidence="1 2">
    <name type="scientific">Brevibacillus brevis</name>
    <name type="common">Bacillus brevis</name>
    <dbReference type="NCBI Taxonomy" id="1393"/>
    <lineage>
        <taxon>Bacteria</taxon>
        <taxon>Bacillati</taxon>
        <taxon>Bacillota</taxon>
        <taxon>Bacilli</taxon>
        <taxon>Bacillales</taxon>
        <taxon>Paenibacillaceae</taxon>
        <taxon>Brevibacillus</taxon>
    </lineage>
</organism>
<proteinExistence type="predicted"/>
<gene>
    <name evidence="1" type="ORF">RGB73_12005</name>
</gene>
<dbReference type="Proteomes" id="UP001256827">
    <property type="component" value="Chromosome"/>
</dbReference>
<name>A0ABY9TA61_BREBE</name>
<reference evidence="1 2" key="1">
    <citation type="submission" date="2023-09" db="EMBL/GenBank/DDBJ databases">
        <title>Complete Genome and Methylome dissection of Bacillus brevis NEB573 original source of BbsI restriction endonuclease.</title>
        <authorList>
            <person name="Fomenkov A."/>
            <person name="Roberts R.D."/>
        </authorList>
    </citation>
    <scope>NUCLEOTIDE SEQUENCE [LARGE SCALE GENOMIC DNA]</scope>
    <source>
        <strain evidence="1 2">NEB573</strain>
    </source>
</reference>
<sequence length="103" mass="11753">MYSDHGKDSVSTSETDVYERAETALIDLIKELCEALGENGTEKYKRQGYEMIGHYFREPVNTGVLTLTFATVLQDILHKLELTQKGGDVSMVRDEYSVMKREE</sequence>
<protein>
    <submittedName>
        <fullName evidence="1">Uncharacterized protein</fullName>
    </submittedName>
</protein>
<keyword evidence="2" id="KW-1185">Reference proteome</keyword>
<accession>A0ABY9TA61</accession>
<evidence type="ECO:0000313" key="2">
    <source>
        <dbReference type="Proteomes" id="UP001256827"/>
    </source>
</evidence>
<dbReference type="EMBL" id="CP134050">
    <property type="protein sequence ID" value="WNC16995.1"/>
    <property type="molecule type" value="Genomic_DNA"/>
</dbReference>
<evidence type="ECO:0000313" key="1">
    <source>
        <dbReference type="EMBL" id="WNC16995.1"/>
    </source>
</evidence>